<gene>
    <name evidence="4" type="ORF">J2S41_006303</name>
</gene>
<dbReference type="AlphaFoldDB" id="A0AAE4CFE3"/>
<dbReference type="SUPFAM" id="SSF55486">
    <property type="entry name" value="Metalloproteases ('zincins'), catalytic domain"/>
    <property type="match status" value="1"/>
</dbReference>
<feature type="compositionally biased region" description="Low complexity" evidence="1">
    <location>
        <begin position="13"/>
        <end position="29"/>
    </location>
</feature>
<accession>A0AAE4CFE3</accession>
<keyword evidence="2" id="KW-0472">Membrane</keyword>
<keyword evidence="5" id="KW-1185">Reference proteome</keyword>
<name>A0AAE4CFE3_9ACTN</name>
<evidence type="ECO:0000313" key="5">
    <source>
        <dbReference type="Proteomes" id="UP001183643"/>
    </source>
</evidence>
<feature type="compositionally biased region" description="Basic and acidic residues" evidence="1">
    <location>
        <begin position="63"/>
        <end position="72"/>
    </location>
</feature>
<dbReference type="Pfam" id="PF11350">
    <property type="entry name" value="DUF3152"/>
    <property type="match status" value="1"/>
</dbReference>
<feature type="region of interest" description="Disordered" evidence="1">
    <location>
        <begin position="1"/>
        <end position="100"/>
    </location>
</feature>
<feature type="region of interest" description="Disordered" evidence="1">
    <location>
        <begin position="133"/>
        <end position="169"/>
    </location>
</feature>
<keyword evidence="2" id="KW-1133">Transmembrane helix</keyword>
<evidence type="ECO:0000256" key="2">
    <source>
        <dbReference type="SAM" id="Phobius"/>
    </source>
</evidence>
<dbReference type="EMBL" id="JAVDYB010000001">
    <property type="protein sequence ID" value="MDR7279525.1"/>
    <property type="molecule type" value="Genomic_DNA"/>
</dbReference>
<keyword evidence="2" id="KW-0812">Transmembrane</keyword>
<dbReference type="InterPro" id="IPR022603">
    <property type="entry name" value="DUF3152"/>
</dbReference>
<feature type="compositionally biased region" description="Low complexity" evidence="1">
    <location>
        <begin position="135"/>
        <end position="144"/>
    </location>
</feature>
<dbReference type="Proteomes" id="UP001183643">
    <property type="component" value="Unassembled WGS sequence"/>
</dbReference>
<evidence type="ECO:0000259" key="3">
    <source>
        <dbReference type="Pfam" id="PF11350"/>
    </source>
</evidence>
<reference evidence="4" key="1">
    <citation type="submission" date="2023-07" db="EMBL/GenBank/DDBJ databases">
        <title>Sequencing the genomes of 1000 actinobacteria strains.</title>
        <authorList>
            <person name="Klenk H.-P."/>
        </authorList>
    </citation>
    <scope>NUCLEOTIDE SEQUENCE</scope>
    <source>
        <strain evidence="4">DSM 44707</strain>
    </source>
</reference>
<feature type="compositionally biased region" description="Low complexity" evidence="1">
    <location>
        <begin position="80"/>
        <end position="90"/>
    </location>
</feature>
<dbReference type="RefSeq" id="WP_310373372.1">
    <property type="nucleotide sequence ID" value="NZ_JAVDYB010000001.1"/>
</dbReference>
<evidence type="ECO:0000256" key="1">
    <source>
        <dbReference type="SAM" id="MobiDB-lite"/>
    </source>
</evidence>
<evidence type="ECO:0000313" key="4">
    <source>
        <dbReference type="EMBL" id="MDR7279525.1"/>
    </source>
</evidence>
<protein>
    <recommendedName>
        <fullName evidence="3">DUF3152 domain-containing protein</fullName>
    </recommendedName>
</protein>
<organism evidence="4 5">
    <name type="scientific">Catenuloplanes atrovinosus</name>
    <dbReference type="NCBI Taxonomy" id="137266"/>
    <lineage>
        <taxon>Bacteria</taxon>
        <taxon>Bacillati</taxon>
        <taxon>Actinomycetota</taxon>
        <taxon>Actinomycetes</taxon>
        <taxon>Micromonosporales</taxon>
        <taxon>Micromonosporaceae</taxon>
        <taxon>Catenuloplanes</taxon>
    </lineage>
</organism>
<comment type="caution">
    <text evidence="4">The sequence shown here is derived from an EMBL/GenBank/DDBJ whole genome shotgun (WGS) entry which is preliminary data.</text>
</comment>
<proteinExistence type="predicted"/>
<feature type="transmembrane region" description="Helical" evidence="2">
    <location>
        <begin position="107"/>
        <end position="125"/>
    </location>
</feature>
<feature type="compositionally biased region" description="Basic and acidic residues" evidence="1">
    <location>
        <begin position="32"/>
        <end position="46"/>
    </location>
</feature>
<feature type="domain" description="DUF3152" evidence="3">
    <location>
        <begin position="199"/>
        <end position="367"/>
    </location>
</feature>
<sequence>MATPGNRSFSLGAADGRTPAERAAAAAAIRRVRLDPEERRRQRRDNFGLPTAPMSRALAATRAEGRSGRLRQDAGSVRIPGPARRPTPRSATRDTGPIRVRRKRRRTGVIALLLAATALVGVDLARGPDYRPVSAPGGTAAPALPAEPPTRSAEGARRAGPVPSGPAVKTPVIKTPIVRTPSATAAPPGGETVIPEKTSAFAQQGSGRFTYAPGPGPMLGRAGVLRRFHVVAEGGAGVTAAAFAAEVDRILGDPRSWIAPGQFRLQRVAQGQGAEFTIHLATPKTTERMCATGGLVTSGYTSCRLTGKVIINVARWQTAIPDYGAPLADYRAYAVNHEVGHQFGHGHEACPGPGSPAPVMQQQTYGLRGCLANAWPYLAGRRYAGKPTR</sequence>